<reference evidence="2" key="1">
    <citation type="submission" date="2012-03" db="EMBL/GenBank/DDBJ databases">
        <title>Complete sequence of chromosome of Deinococcus peraridilitoris DSM 19664.</title>
        <authorList>
            <person name="Lucas S."/>
            <person name="Copeland A."/>
            <person name="Lapidus A."/>
            <person name="Glavina del Rio T."/>
            <person name="Dalin E."/>
            <person name="Tice H."/>
            <person name="Bruce D."/>
            <person name="Goodwin L."/>
            <person name="Pitluck S."/>
            <person name="Peters L."/>
            <person name="Mikhailova N."/>
            <person name="Lu M."/>
            <person name="Kyrpides N."/>
            <person name="Mavromatis K."/>
            <person name="Ivanova N."/>
            <person name="Brettin T."/>
            <person name="Detter J.C."/>
            <person name="Han C."/>
            <person name="Larimer F."/>
            <person name="Land M."/>
            <person name="Hauser L."/>
            <person name="Markowitz V."/>
            <person name="Cheng J.-F."/>
            <person name="Hugenholtz P."/>
            <person name="Woyke T."/>
            <person name="Wu D."/>
            <person name="Pukall R."/>
            <person name="Steenblock K."/>
            <person name="Brambilla E."/>
            <person name="Klenk H.-P."/>
            <person name="Eisen J.A."/>
        </authorList>
    </citation>
    <scope>NUCLEOTIDE SEQUENCE [LARGE SCALE GENOMIC DNA]</scope>
    <source>
        <strain evidence="2">DSM 19664 / LMG 22246 / CIP 109416 / KR-200</strain>
    </source>
</reference>
<dbReference type="STRING" id="937777.Deipe_1711"/>
<protein>
    <recommendedName>
        <fullName evidence="3">Cupin domain-containing protein</fullName>
    </recommendedName>
</protein>
<dbReference type="AlphaFoldDB" id="L0A023"/>
<gene>
    <name evidence="1" type="ordered locus">Deipe_1711</name>
</gene>
<dbReference type="Gene3D" id="2.60.120.10">
    <property type="entry name" value="Jelly Rolls"/>
    <property type="match status" value="1"/>
</dbReference>
<dbReference type="InterPro" id="IPR011051">
    <property type="entry name" value="RmlC_Cupin_sf"/>
</dbReference>
<evidence type="ECO:0000313" key="1">
    <source>
        <dbReference type="EMBL" id="AFZ67233.1"/>
    </source>
</evidence>
<dbReference type="Proteomes" id="UP000010467">
    <property type="component" value="Chromosome"/>
</dbReference>
<dbReference type="InterPro" id="IPR014710">
    <property type="entry name" value="RmlC-like_jellyroll"/>
</dbReference>
<sequence>MTQTSSDRVGTRLMFENDRIRVWDLVLAPGEALEGHVHHLDFCFIVVQGGHLRHVHPSDSGQDVDVHYASDDVVFLEAGVGLVHHRLVNVGNEAYRNVVVELKERPGNE</sequence>
<keyword evidence="2" id="KW-1185">Reference proteome</keyword>
<dbReference type="KEGG" id="dpd:Deipe_1711"/>
<organism evidence="1 2">
    <name type="scientific">Deinococcus peraridilitoris (strain DSM 19664 / LMG 22246 / CIP 109416 / KR-200)</name>
    <dbReference type="NCBI Taxonomy" id="937777"/>
    <lineage>
        <taxon>Bacteria</taxon>
        <taxon>Thermotogati</taxon>
        <taxon>Deinococcota</taxon>
        <taxon>Deinococci</taxon>
        <taxon>Deinococcales</taxon>
        <taxon>Deinococcaceae</taxon>
        <taxon>Deinococcus</taxon>
    </lineage>
</organism>
<dbReference type="eggNOG" id="COG5553">
    <property type="taxonomic scope" value="Bacteria"/>
</dbReference>
<proteinExistence type="predicted"/>
<evidence type="ECO:0008006" key="3">
    <source>
        <dbReference type="Google" id="ProtNLM"/>
    </source>
</evidence>
<dbReference type="SUPFAM" id="SSF51182">
    <property type="entry name" value="RmlC-like cupins"/>
    <property type="match status" value="1"/>
</dbReference>
<dbReference type="RefSeq" id="WP_015235538.1">
    <property type="nucleotide sequence ID" value="NC_019793.1"/>
</dbReference>
<evidence type="ECO:0000313" key="2">
    <source>
        <dbReference type="Proteomes" id="UP000010467"/>
    </source>
</evidence>
<name>L0A023_DEIPD</name>
<dbReference type="OrthoDB" id="9800684at2"/>
<dbReference type="EMBL" id="CP003382">
    <property type="protein sequence ID" value="AFZ67233.1"/>
    <property type="molecule type" value="Genomic_DNA"/>
</dbReference>
<dbReference type="PATRIC" id="fig|937777.3.peg.1714"/>
<accession>L0A023</accession>
<dbReference type="HOGENOM" id="CLU_130991_0_0_0"/>